<keyword evidence="9" id="KW-0574">Periplasm</keyword>
<dbReference type="PANTHER" id="PTHR42951">
    <property type="entry name" value="METALLO-BETA-LACTAMASE DOMAIN-CONTAINING"/>
    <property type="match status" value="1"/>
</dbReference>
<gene>
    <name evidence="14" type="primary">blaCAM-1</name>
    <name evidence="14" type="ORF">ICEPACAM-1_00375</name>
</gene>
<dbReference type="GO" id="GO:0008800">
    <property type="term" value="F:beta-lactamase activity"/>
    <property type="evidence" value="ECO:0007669"/>
    <property type="project" value="UniProtKB-EC"/>
</dbReference>
<dbReference type="GO" id="GO:0008270">
    <property type="term" value="F:zinc ion binding"/>
    <property type="evidence" value="ECO:0007669"/>
    <property type="project" value="InterPro"/>
</dbReference>
<dbReference type="InterPro" id="IPR036866">
    <property type="entry name" value="RibonucZ/Hydroxyglut_hydro"/>
</dbReference>
<dbReference type="AlphaFoldDB" id="A0A2R4PHC7"/>
<evidence type="ECO:0000256" key="10">
    <source>
        <dbReference type="ARBA" id="ARBA00022801"/>
    </source>
</evidence>
<dbReference type="PANTHER" id="PTHR42951:SF4">
    <property type="entry name" value="ACYL-COENZYME A THIOESTERASE MBLAC2"/>
    <property type="match status" value="1"/>
</dbReference>
<feature type="domain" description="Metallo-beta-lactamase" evidence="13">
    <location>
        <begin position="49"/>
        <end position="219"/>
    </location>
</feature>
<reference evidence="14" key="1">
    <citation type="journal article" date="2019" name="J. Antimicrob. Chemother.">
        <title>Identification of a novel metallo-?-lactamase, CAM-1, in clinical Pseudomonas aeruginosa isolates from Canada.</title>
        <authorList>
            <person name="Boyd D.A."/>
            <person name="Lisboa L.F."/>
            <person name="Rennie R."/>
            <person name="Zhanel G.G."/>
            <person name="Dingle T.C."/>
            <person name="Mulvey M.R."/>
        </authorList>
    </citation>
    <scope>NUCLEOTIDE SEQUENCE</scope>
    <source>
        <strain evidence="14">N17-01173</strain>
    </source>
</reference>
<evidence type="ECO:0000259" key="13">
    <source>
        <dbReference type="SMART" id="SM00849"/>
    </source>
</evidence>
<comment type="similarity">
    <text evidence="4">Belongs to the metallo-beta-lactamase superfamily. Class-B beta-lactamase family.</text>
</comment>
<dbReference type="InterPro" id="IPR001018">
    <property type="entry name" value="Beta-lactamase_class-B_CS"/>
</dbReference>
<dbReference type="EMBL" id="MG430339">
    <property type="protein sequence ID" value="AVX51087.1"/>
    <property type="molecule type" value="Genomic_DNA"/>
</dbReference>
<evidence type="ECO:0000256" key="7">
    <source>
        <dbReference type="ARBA" id="ARBA00022723"/>
    </source>
</evidence>
<dbReference type="InterPro" id="IPR058199">
    <property type="entry name" value="BlaB//VIM/IMP-1"/>
</dbReference>
<keyword evidence="8" id="KW-0732">Signal</keyword>
<dbReference type="GO" id="GO:0046677">
    <property type="term" value="P:response to antibiotic"/>
    <property type="evidence" value="ECO:0007669"/>
    <property type="project" value="UniProtKB-KW"/>
</dbReference>
<dbReference type="EC" id="3.5.2.6" evidence="6"/>
<evidence type="ECO:0000256" key="1">
    <source>
        <dbReference type="ARBA" id="ARBA00001526"/>
    </source>
</evidence>
<dbReference type="SMART" id="SM00849">
    <property type="entry name" value="Lactamase_B"/>
    <property type="match status" value="1"/>
</dbReference>
<evidence type="ECO:0000256" key="6">
    <source>
        <dbReference type="ARBA" id="ARBA00012865"/>
    </source>
</evidence>
<dbReference type="NCBIfam" id="NF033895">
    <property type="entry name" value="blaCAM"/>
    <property type="match status" value="1"/>
</dbReference>
<dbReference type="CARD" id="ARO:3004559">
    <property type="molecule name" value="CAM-1"/>
    <property type="mechanism identifier" value="ARO:0001004"/>
    <property type="mechanism name" value="antibiotic inactivation"/>
</dbReference>
<evidence type="ECO:0000256" key="11">
    <source>
        <dbReference type="ARBA" id="ARBA00022833"/>
    </source>
</evidence>
<comment type="cofactor">
    <cofactor evidence="2">
        <name>Zn(2+)</name>
        <dbReference type="ChEBI" id="CHEBI:29105"/>
    </cofactor>
</comment>
<dbReference type="InterPro" id="IPR001279">
    <property type="entry name" value="Metallo-B-lactamas"/>
</dbReference>
<evidence type="ECO:0000256" key="5">
    <source>
        <dbReference type="ARBA" id="ARBA00011245"/>
    </source>
</evidence>
<dbReference type="GO" id="GO:0017001">
    <property type="term" value="P:antibiotic catabolic process"/>
    <property type="evidence" value="ECO:0007669"/>
    <property type="project" value="InterPro"/>
</dbReference>
<sequence length="241" mass="27586">MKSTAIILFLLVFSLGVFGQTGDALKISQLSGDFYIFTTYQTYKDAKVSANGMYVVTDEGVVLIDTPWDETQLQPLLNYIKEKHNKDVVMSVSTHFHEDRTNGIEFLRTKGVKTYTTKKTDELSQKKGYERAEFLLEKDTEFKIGQYKFQTYYPGEGHAPDNIVVWFPNERILYGGCFIKSTEAEDIGNLSDANIDEWSNSIKNVQKKFKNPKFVIPGHDGWASTKSLKHTLKLIKKTRKK</sequence>
<comment type="subcellular location">
    <subcellularLocation>
        <location evidence="3">Periplasm</location>
    </subcellularLocation>
</comment>
<dbReference type="NCBIfam" id="NF012146">
    <property type="entry name" value="blaB-IND-MUS"/>
    <property type="match status" value="1"/>
</dbReference>
<evidence type="ECO:0000256" key="3">
    <source>
        <dbReference type="ARBA" id="ARBA00004418"/>
    </source>
</evidence>
<dbReference type="NCBIfam" id="NF033088">
    <property type="entry name" value="bla_subclass_B1"/>
    <property type="match status" value="1"/>
</dbReference>
<evidence type="ECO:0000256" key="8">
    <source>
        <dbReference type="ARBA" id="ARBA00022729"/>
    </source>
</evidence>
<keyword evidence="11" id="KW-0862">Zinc</keyword>
<comment type="catalytic activity">
    <reaction evidence="1">
        <text>a beta-lactam + H2O = a substituted beta-amino acid</text>
        <dbReference type="Rhea" id="RHEA:20401"/>
        <dbReference type="ChEBI" id="CHEBI:15377"/>
        <dbReference type="ChEBI" id="CHEBI:35627"/>
        <dbReference type="ChEBI" id="CHEBI:140347"/>
        <dbReference type="EC" id="3.5.2.6"/>
    </reaction>
</comment>
<comment type="subunit">
    <text evidence="5">Monomer.</text>
</comment>
<evidence type="ECO:0000313" key="14">
    <source>
        <dbReference type="EMBL" id="AVX51087.1"/>
    </source>
</evidence>
<dbReference type="SUPFAM" id="SSF56281">
    <property type="entry name" value="Metallo-hydrolase/oxidoreductase"/>
    <property type="match status" value="1"/>
</dbReference>
<evidence type="ECO:0000256" key="12">
    <source>
        <dbReference type="ARBA" id="ARBA00023251"/>
    </source>
</evidence>
<name>A0A2R4PHC7_PSEAI</name>
<dbReference type="Gene3D" id="3.60.15.10">
    <property type="entry name" value="Ribonuclease Z/Hydroxyacylglutathione hydrolase-like"/>
    <property type="match status" value="1"/>
</dbReference>
<keyword evidence="7" id="KW-0479">Metal-binding</keyword>
<dbReference type="Pfam" id="PF00753">
    <property type="entry name" value="Lactamase_B"/>
    <property type="match status" value="1"/>
</dbReference>
<evidence type="ECO:0000256" key="4">
    <source>
        <dbReference type="ARBA" id="ARBA00005250"/>
    </source>
</evidence>
<protein>
    <recommendedName>
        <fullName evidence="6">beta-lactamase</fullName>
        <ecNumber evidence="6">3.5.2.6</ecNumber>
    </recommendedName>
</protein>
<evidence type="ECO:0000256" key="9">
    <source>
        <dbReference type="ARBA" id="ARBA00022764"/>
    </source>
</evidence>
<dbReference type="SMR" id="A0A2R4PHC7"/>
<keyword evidence="10" id="KW-0378">Hydrolase</keyword>
<dbReference type="GO" id="GO:0042597">
    <property type="term" value="C:periplasmic space"/>
    <property type="evidence" value="ECO:0007669"/>
    <property type="project" value="UniProtKB-SubCell"/>
</dbReference>
<dbReference type="NCBIfam" id="NF012229">
    <property type="entry name" value="bla_class_B_core"/>
    <property type="match status" value="1"/>
</dbReference>
<organism evidence="14">
    <name type="scientific">Pseudomonas aeruginosa</name>
    <dbReference type="NCBI Taxonomy" id="287"/>
    <lineage>
        <taxon>Bacteria</taxon>
        <taxon>Pseudomonadati</taxon>
        <taxon>Pseudomonadota</taxon>
        <taxon>Gammaproteobacteria</taxon>
        <taxon>Pseudomonadales</taxon>
        <taxon>Pseudomonadaceae</taxon>
        <taxon>Pseudomonas</taxon>
    </lineage>
</organism>
<dbReference type="InterPro" id="IPR050855">
    <property type="entry name" value="NDM-1-like"/>
</dbReference>
<evidence type="ECO:0000256" key="2">
    <source>
        <dbReference type="ARBA" id="ARBA00001947"/>
    </source>
</evidence>
<dbReference type="PROSITE" id="PS00744">
    <property type="entry name" value="BETA_LACTAMASE_B_2"/>
    <property type="match status" value="1"/>
</dbReference>
<accession>A0A2R4PHC7</accession>
<keyword evidence="12" id="KW-0046">Antibiotic resistance</keyword>
<proteinExistence type="inferred from homology"/>
<dbReference type="RefSeq" id="WP_148044405.1">
    <property type="nucleotide sequence ID" value="NG_065859.1"/>
</dbReference>